<dbReference type="InterPro" id="IPR015421">
    <property type="entry name" value="PyrdxlP-dep_Trfase_major"/>
</dbReference>
<dbReference type="NCBIfam" id="NF005871">
    <property type="entry name" value="PRK07811.1"/>
    <property type="match status" value="1"/>
</dbReference>
<dbReference type="KEGG" id="tlt:OCC_05686"/>
<reference evidence="4 5" key="1">
    <citation type="journal article" date="2012" name="J. Bacteriol.">
        <title>Genome sequence of the model hyperthermophilic archaeon Thermococcus litoralis NS-C.</title>
        <authorList>
            <person name="Gardner A.F."/>
            <person name="Kumar S."/>
            <person name="Perler F.B."/>
        </authorList>
    </citation>
    <scope>NUCLEOTIDE SEQUENCE [LARGE SCALE GENOMIC DNA]</scope>
    <source>
        <strain evidence="5">ATCC 51850 / DSM 5473 / JCM 8560 / NS-C</strain>
    </source>
</reference>
<dbReference type="Pfam" id="PF01053">
    <property type="entry name" value="Cys_Met_Meta_PP"/>
    <property type="match status" value="1"/>
</dbReference>
<dbReference type="STRING" id="523849.OCC_05686"/>
<dbReference type="PaxDb" id="523849-OCC_05686"/>
<dbReference type="AlphaFoldDB" id="H3ZMT5"/>
<dbReference type="SUPFAM" id="SSF53383">
    <property type="entry name" value="PLP-dependent transferases"/>
    <property type="match status" value="1"/>
</dbReference>
<dbReference type="PANTHER" id="PTHR11808:SF15">
    <property type="entry name" value="CYSTATHIONINE GAMMA-LYASE"/>
    <property type="match status" value="1"/>
</dbReference>
<dbReference type="GeneID" id="16549894"/>
<evidence type="ECO:0000313" key="5">
    <source>
        <dbReference type="Proteomes" id="UP000015502"/>
    </source>
</evidence>
<protein>
    <submittedName>
        <fullName evidence="4">Cystathionine beta-lyase</fullName>
    </submittedName>
</protein>
<evidence type="ECO:0000256" key="1">
    <source>
        <dbReference type="ARBA" id="ARBA00001933"/>
    </source>
</evidence>
<dbReference type="HOGENOM" id="CLU_018986_2_0_2"/>
<keyword evidence="3" id="KW-0663">Pyridoxal phosphate</keyword>
<dbReference type="FunFam" id="3.40.640.10:FF:000009">
    <property type="entry name" value="Cystathionine gamma-synthase homolog"/>
    <property type="match status" value="1"/>
</dbReference>
<proteinExistence type="inferred from homology"/>
<comment type="similarity">
    <text evidence="2">Belongs to the trans-sulfuration enzymes family.</text>
</comment>
<dbReference type="PANTHER" id="PTHR11808">
    <property type="entry name" value="TRANS-SULFURATION ENZYME FAMILY MEMBER"/>
    <property type="match status" value="1"/>
</dbReference>
<dbReference type="CDD" id="cd00614">
    <property type="entry name" value="CGS_like"/>
    <property type="match status" value="1"/>
</dbReference>
<evidence type="ECO:0000256" key="3">
    <source>
        <dbReference type="ARBA" id="ARBA00022898"/>
    </source>
</evidence>
<sequence length="385" mass="42884">MRFSTKAIHIGEEPERMQYGDVVSPIHLSTTFAKKSIKEVEEGYVYSRSGNPTRNSLERKLAALENAKYGLAFSSGLAAESTVLLALLKKGDHVVTFDDLYGGTKRLFNQIMERFGLEFTYVDARNPENVRKAIRKNTRMIWLETPTNPLLKLADIKAIAEIAHEEGIIVVVDNTFASPYFQNPLDLGADIVLHSVTKYLGGHSDVVGGAVMVNDEELYEKLKFHQNAVGAVLSPFDSWLVMRGIKTLSLRMERHEKNAMAIAKYLEGHPLVKRVYYPGLPSHPQHELAKRQMSGFGGMLSFELKGGLEKAIKFVESLEIFALAESLGGVESLIELPAIMTHASVPKEERERVGIRDSLIRVSVGIEDVEDLIEDLERGFQAVGE</sequence>
<comment type="cofactor">
    <cofactor evidence="1">
        <name>pyridoxal 5'-phosphate</name>
        <dbReference type="ChEBI" id="CHEBI:597326"/>
    </cofactor>
</comment>
<dbReference type="PIRSF" id="PIRSF001434">
    <property type="entry name" value="CGS"/>
    <property type="match status" value="1"/>
</dbReference>
<dbReference type="InterPro" id="IPR015422">
    <property type="entry name" value="PyrdxlP-dep_Trfase_small"/>
</dbReference>
<dbReference type="InterPro" id="IPR000277">
    <property type="entry name" value="Cys/Met-Metab_PyrdxlP-dep_enz"/>
</dbReference>
<dbReference type="FunFam" id="3.90.1150.10:FF:000008">
    <property type="entry name" value="Cystathionine gamma-synthase"/>
    <property type="match status" value="1"/>
</dbReference>
<dbReference type="InterPro" id="IPR015424">
    <property type="entry name" value="PyrdxlP-dep_Trfase"/>
</dbReference>
<organism evidence="4 5">
    <name type="scientific">Thermococcus litoralis (strain ATCC 51850 / DSM 5473 / JCM 8560 / NS-C)</name>
    <dbReference type="NCBI Taxonomy" id="523849"/>
    <lineage>
        <taxon>Archaea</taxon>
        <taxon>Methanobacteriati</taxon>
        <taxon>Methanobacteriota</taxon>
        <taxon>Thermococci</taxon>
        <taxon>Thermococcales</taxon>
        <taxon>Thermococcaceae</taxon>
        <taxon>Thermococcus</taxon>
    </lineage>
</organism>
<name>H3ZMT5_THELN</name>
<dbReference type="Proteomes" id="UP000015502">
    <property type="component" value="Chromosome"/>
</dbReference>
<accession>H3ZMT5</accession>
<dbReference type="GO" id="GO:0019346">
    <property type="term" value="P:transsulfuration"/>
    <property type="evidence" value="ECO:0007669"/>
    <property type="project" value="InterPro"/>
</dbReference>
<gene>
    <name evidence="4" type="ORF">OCC_05686</name>
</gene>
<dbReference type="GO" id="GO:0004123">
    <property type="term" value="F:cystathionine gamma-lyase activity"/>
    <property type="evidence" value="ECO:0007669"/>
    <property type="project" value="TreeGrafter"/>
</dbReference>
<dbReference type="Gene3D" id="3.40.640.10">
    <property type="entry name" value="Type I PLP-dependent aspartate aminotransferase-like (Major domain)"/>
    <property type="match status" value="1"/>
</dbReference>
<dbReference type="GO" id="GO:0019343">
    <property type="term" value="P:cysteine biosynthetic process via cystathionine"/>
    <property type="evidence" value="ECO:0007669"/>
    <property type="project" value="TreeGrafter"/>
</dbReference>
<dbReference type="GO" id="GO:0030170">
    <property type="term" value="F:pyridoxal phosphate binding"/>
    <property type="evidence" value="ECO:0007669"/>
    <property type="project" value="InterPro"/>
</dbReference>
<dbReference type="GO" id="GO:0005737">
    <property type="term" value="C:cytoplasm"/>
    <property type="evidence" value="ECO:0007669"/>
    <property type="project" value="TreeGrafter"/>
</dbReference>
<dbReference type="RefSeq" id="WP_004068005.1">
    <property type="nucleotide sequence ID" value="NC_022084.1"/>
</dbReference>
<dbReference type="OrthoDB" id="43458at2157"/>
<dbReference type="Gene3D" id="3.90.1150.10">
    <property type="entry name" value="Aspartate Aminotransferase, domain 1"/>
    <property type="match status" value="1"/>
</dbReference>
<evidence type="ECO:0000256" key="2">
    <source>
        <dbReference type="ARBA" id="ARBA00009077"/>
    </source>
</evidence>
<keyword evidence="5" id="KW-1185">Reference proteome</keyword>
<evidence type="ECO:0000313" key="4">
    <source>
        <dbReference type="EMBL" id="EHR78732.1"/>
    </source>
</evidence>
<dbReference type="EMBL" id="CP006670">
    <property type="protein sequence ID" value="EHR78732.1"/>
    <property type="molecule type" value="Genomic_DNA"/>
</dbReference>